<name>A0A699RE41_TANCI</name>
<dbReference type="EMBL" id="BKCJ011083613">
    <property type="protein sequence ID" value="GFC82272.1"/>
    <property type="molecule type" value="Genomic_DNA"/>
</dbReference>
<reference evidence="2" key="1">
    <citation type="journal article" date="2019" name="Sci. Rep.">
        <title>Draft genome of Tanacetum cinerariifolium, the natural source of mosquito coil.</title>
        <authorList>
            <person name="Yamashiro T."/>
            <person name="Shiraishi A."/>
            <person name="Satake H."/>
            <person name="Nakayama K."/>
        </authorList>
    </citation>
    <scope>NUCLEOTIDE SEQUENCE</scope>
</reference>
<organism evidence="2">
    <name type="scientific">Tanacetum cinerariifolium</name>
    <name type="common">Dalmatian daisy</name>
    <name type="synonym">Chrysanthemum cinerariifolium</name>
    <dbReference type="NCBI Taxonomy" id="118510"/>
    <lineage>
        <taxon>Eukaryota</taxon>
        <taxon>Viridiplantae</taxon>
        <taxon>Streptophyta</taxon>
        <taxon>Embryophyta</taxon>
        <taxon>Tracheophyta</taxon>
        <taxon>Spermatophyta</taxon>
        <taxon>Magnoliopsida</taxon>
        <taxon>eudicotyledons</taxon>
        <taxon>Gunneridae</taxon>
        <taxon>Pentapetalae</taxon>
        <taxon>asterids</taxon>
        <taxon>campanulids</taxon>
        <taxon>Asterales</taxon>
        <taxon>Asteraceae</taxon>
        <taxon>Asteroideae</taxon>
        <taxon>Anthemideae</taxon>
        <taxon>Anthemidinae</taxon>
        <taxon>Tanacetum</taxon>
    </lineage>
</organism>
<dbReference type="AlphaFoldDB" id="A0A699RE41"/>
<comment type="caution">
    <text evidence="2">The sequence shown here is derived from an EMBL/GenBank/DDBJ whole genome shotgun (WGS) entry which is preliminary data.</text>
</comment>
<protein>
    <submittedName>
        <fullName evidence="2">Uncharacterized protein</fullName>
    </submittedName>
</protein>
<evidence type="ECO:0000313" key="2">
    <source>
        <dbReference type="EMBL" id="GFC82272.1"/>
    </source>
</evidence>
<sequence length="148" mass="16653">RSGDDALIKEKNLDEKEAAAERVMVPTAVEVATATVSIPAGSDVVPTASPIFATATIVTLYIRQKGKEKMVETDTPKKKKFQEQIDIQMARQLEEEMERDAQRMNEQIARNAEASEEVPEEKVKEMMQLVPIEEVYEEALQVKHPIID</sequence>
<feature type="non-terminal residue" evidence="2">
    <location>
        <position position="1"/>
    </location>
</feature>
<accession>A0A699RE41</accession>
<feature type="coiled-coil region" evidence="1">
    <location>
        <begin position="87"/>
        <end position="117"/>
    </location>
</feature>
<proteinExistence type="predicted"/>
<keyword evidence="1" id="KW-0175">Coiled coil</keyword>
<evidence type="ECO:0000256" key="1">
    <source>
        <dbReference type="SAM" id="Coils"/>
    </source>
</evidence>
<gene>
    <name evidence="2" type="ORF">Tci_854242</name>
</gene>